<name>A0A0G4GP29_9ALVE</name>
<evidence type="ECO:0000256" key="2">
    <source>
        <dbReference type="SAM" id="MobiDB-lite"/>
    </source>
</evidence>
<evidence type="ECO:0000313" key="3">
    <source>
        <dbReference type="EMBL" id="CEM32066.1"/>
    </source>
</evidence>
<dbReference type="AlphaFoldDB" id="A0A0G4GP29"/>
<feature type="non-terminal residue" evidence="3">
    <location>
        <position position="1"/>
    </location>
</feature>
<feature type="coiled-coil region" evidence="1">
    <location>
        <begin position="48"/>
        <end position="75"/>
    </location>
</feature>
<accession>A0A0G4GP29</accession>
<protein>
    <submittedName>
        <fullName evidence="3">Uncharacterized protein</fullName>
    </submittedName>
</protein>
<dbReference type="EMBL" id="CDMZ01001404">
    <property type="protein sequence ID" value="CEM32066.1"/>
    <property type="molecule type" value="Genomic_DNA"/>
</dbReference>
<organism evidence="3">
    <name type="scientific">Chromera velia CCMP2878</name>
    <dbReference type="NCBI Taxonomy" id="1169474"/>
    <lineage>
        <taxon>Eukaryota</taxon>
        <taxon>Sar</taxon>
        <taxon>Alveolata</taxon>
        <taxon>Colpodellida</taxon>
        <taxon>Chromeraceae</taxon>
        <taxon>Chromera</taxon>
    </lineage>
</organism>
<proteinExistence type="predicted"/>
<gene>
    <name evidence="3" type="ORF">Cvel_22755</name>
</gene>
<reference evidence="3" key="1">
    <citation type="submission" date="2014-11" db="EMBL/GenBank/DDBJ databases">
        <authorList>
            <person name="Otto D Thomas"/>
            <person name="Naeem Raeece"/>
        </authorList>
    </citation>
    <scope>NUCLEOTIDE SEQUENCE</scope>
</reference>
<dbReference type="VEuPathDB" id="CryptoDB:Cvel_22755"/>
<feature type="compositionally biased region" description="Basic and acidic residues" evidence="2">
    <location>
        <begin position="128"/>
        <end position="150"/>
    </location>
</feature>
<evidence type="ECO:0000256" key="1">
    <source>
        <dbReference type="SAM" id="Coils"/>
    </source>
</evidence>
<keyword evidence="1" id="KW-0175">Coiled coil</keyword>
<sequence length="174" mass="19949">FQSKFQEALNLWGQKCLPVLNSRLQLIKEHAKLVPSLTEKYAGADSPFNRLDLELNQLEAKTKETTRKWQEAQANQAELMKRASDLFVQIQRLTLDAVTRRGLETALPTGHMVLLETRQKLRLLASEAGKKGQSEAEKDEELAKEVEETGKTLRELQKEFHECEKSVYRLPPAY</sequence>
<feature type="region of interest" description="Disordered" evidence="2">
    <location>
        <begin position="127"/>
        <end position="150"/>
    </location>
</feature>